<name>A0A4Q2DYD0_9AGAR</name>
<dbReference type="Gene3D" id="3.40.50.12780">
    <property type="entry name" value="N-terminal domain of ligase-like"/>
    <property type="match status" value="1"/>
</dbReference>
<proteinExistence type="predicted"/>
<gene>
    <name evidence="2" type="ORF">EST38_g614</name>
</gene>
<dbReference type="Proteomes" id="UP000290288">
    <property type="component" value="Unassembled WGS sequence"/>
</dbReference>
<dbReference type="InterPro" id="IPR045851">
    <property type="entry name" value="AMP-bd_C_sf"/>
</dbReference>
<dbReference type="InterPro" id="IPR042099">
    <property type="entry name" value="ANL_N_sf"/>
</dbReference>
<dbReference type="OrthoDB" id="10253869at2759"/>
<dbReference type="PANTHER" id="PTHR42921">
    <property type="entry name" value="ACETOACETYL-COA SYNTHETASE"/>
    <property type="match status" value="1"/>
</dbReference>
<dbReference type="PROSITE" id="PS00455">
    <property type="entry name" value="AMP_BINDING"/>
    <property type="match status" value="1"/>
</dbReference>
<evidence type="ECO:0000313" key="3">
    <source>
        <dbReference type="Proteomes" id="UP000290288"/>
    </source>
</evidence>
<keyword evidence="3" id="KW-1185">Reference proteome</keyword>
<sequence>MSDQPLYSPQSPENSATFRFKTRVNSEFGLSLETYHDLWQWSTVHIDKFWSLVWDETGIIGDKGTHIVDIDSLPSGNPVWFGPFVVLSPVPVLTCLSVLLPQENVAACLATTALGGIWVSAAADFGPEGVLERLEQVKPTILFAIDAVVYNGKVHPHLPKVTSLLAGLADKVHASPKVIVIHNLATKEDRSLWDSSWIDWNTFVSIGKERALGRKPDGEIEWYRQEFDAPLWILFSSGTTGRPKPIVHRAGGMLVQAKKEFAICADLQPDDVFFYYTTTGWMMWNFLVSGLTLGCTLVLYDGSPLKDPSILWRMVDELDITIFGTSAKYLDHLSKHYKPREHHRLTTLRHIYSTGSPLAPPLFDYVYQDIHPNVLLGSITDHGDHIIIARSKAGNGGGLIMLGRSDGVLNPGGIRFGSAEIYDVLDAFTGPGQSPAIVDYLAIGQKTDGGADERVVLFIKLGEGEMLTAEFESKIRAAIRTRRSARHVPSRVSAVRLHIVNTPF</sequence>
<evidence type="ECO:0000313" key="2">
    <source>
        <dbReference type="EMBL" id="RXW25303.1"/>
    </source>
</evidence>
<dbReference type="SUPFAM" id="SSF56801">
    <property type="entry name" value="Acetyl-CoA synthetase-like"/>
    <property type="match status" value="1"/>
</dbReference>
<protein>
    <recommendedName>
        <fullName evidence="1">AMP-dependent synthetase/ligase domain-containing protein</fullName>
    </recommendedName>
</protein>
<organism evidence="2 3">
    <name type="scientific">Candolleomyces aberdarensis</name>
    <dbReference type="NCBI Taxonomy" id="2316362"/>
    <lineage>
        <taxon>Eukaryota</taxon>
        <taxon>Fungi</taxon>
        <taxon>Dikarya</taxon>
        <taxon>Basidiomycota</taxon>
        <taxon>Agaricomycotina</taxon>
        <taxon>Agaricomycetes</taxon>
        <taxon>Agaricomycetidae</taxon>
        <taxon>Agaricales</taxon>
        <taxon>Agaricineae</taxon>
        <taxon>Psathyrellaceae</taxon>
        <taxon>Candolleomyces</taxon>
    </lineage>
</organism>
<dbReference type="EMBL" id="SDEE01000007">
    <property type="protein sequence ID" value="RXW25303.1"/>
    <property type="molecule type" value="Genomic_DNA"/>
</dbReference>
<dbReference type="Gene3D" id="3.30.300.30">
    <property type="match status" value="1"/>
</dbReference>
<dbReference type="AlphaFoldDB" id="A0A4Q2DYD0"/>
<reference evidence="2 3" key="1">
    <citation type="submission" date="2019-01" db="EMBL/GenBank/DDBJ databases">
        <title>Draft genome sequence of Psathyrella aberdarensis IHI B618.</title>
        <authorList>
            <person name="Buettner E."/>
            <person name="Kellner H."/>
        </authorList>
    </citation>
    <scope>NUCLEOTIDE SEQUENCE [LARGE SCALE GENOMIC DNA]</scope>
    <source>
        <strain evidence="2 3">IHI B618</strain>
    </source>
</reference>
<evidence type="ECO:0000259" key="1">
    <source>
        <dbReference type="Pfam" id="PF00501"/>
    </source>
</evidence>
<dbReference type="InterPro" id="IPR000873">
    <property type="entry name" value="AMP-dep_synth/lig_dom"/>
</dbReference>
<dbReference type="GO" id="GO:0030729">
    <property type="term" value="F:acetoacetate-CoA ligase activity"/>
    <property type="evidence" value="ECO:0007669"/>
    <property type="project" value="TreeGrafter"/>
</dbReference>
<dbReference type="STRING" id="2316362.A0A4Q2DYD0"/>
<feature type="domain" description="AMP-dependent synthetase/ligase" evidence="1">
    <location>
        <begin position="104"/>
        <end position="368"/>
    </location>
</feature>
<dbReference type="InterPro" id="IPR020845">
    <property type="entry name" value="AMP-binding_CS"/>
</dbReference>
<dbReference type="PANTHER" id="PTHR42921:SF1">
    <property type="entry name" value="ACETOACETYL-COA SYNTHETASE"/>
    <property type="match status" value="1"/>
</dbReference>
<comment type="caution">
    <text evidence="2">The sequence shown here is derived from an EMBL/GenBank/DDBJ whole genome shotgun (WGS) entry which is preliminary data.</text>
</comment>
<dbReference type="Pfam" id="PF00501">
    <property type="entry name" value="AMP-binding"/>
    <property type="match status" value="1"/>
</dbReference>
<accession>A0A4Q2DYD0</accession>